<protein>
    <submittedName>
        <fullName evidence="3">Uncharacterized protein LOC105433374</fullName>
    </submittedName>
</protein>
<name>A0A6I9WWC1_9HYME</name>
<organism evidence="2 3">
    <name type="scientific">Pogonomyrmex barbatus</name>
    <name type="common">red harvester ant</name>
    <dbReference type="NCBI Taxonomy" id="144034"/>
    <lineage>
        <taxon>Eukaryota</taxon>
        <taxon>Metazoa</taxon>
        <taxon>Ecdysozoa</taxon>
        <taxon>Arthropoda</taxon>
        <taxon>Hexapoda</taxon>
        <taxon>Insecta</taxon>
        <taxon>Pterygota</taxon>
        <taxon>Neoptera</taxon>
        <taxon>Endopterygota</taxon>
        <taxon>Hymenoptera</taxon>
        <taxon>Apocrita</taxon>
        <taxon>Aculeata</taxon>
        <taxon>Formicoidea</taxon>
        <taxon>Formicidae</taxon>
        <taxon>Myrmicinae</taxon>
        <taxon>Pogonomyrmex</taxon>
    </lineage>
</organism>
<evidence type="ECO:0000256" key="1">
    <source>
        <dbReference type="SAM" id="Coils"/>
    </source>
</evidence>
<feature type="coiled-coil region" evidence="1">
    <location>
        <begin position="63"/>
        <end position="132"/>
    </location>
</feature>
<dbReference type="KEGG" id="pbar:105433374"/>
<keyword evidence="2" id="KW-1185">Reference proteome</keyword>
<gene>
    <name evidence="3" type="primary">LOC105433374</name>
</gene>
<dbReference type="RefSeq" id="XP_011646969.1">
    <property type="nucleotide sequence ID" value="XM_011648667.2"/>
</dbReference>
<dbReference type="Proteomes" id="UP000504615">
    <property type="component" value="Unplaced"/>
</dbReference>
<reference evidence="3" key="1">
    <citation type="submission" date="2025-08" db="UniProtKB">
        <authorList>
            <consortium name="RefSeq"/>
        </authorList>
    </citation>
    <scope>IDENTIFICATION</scope>
</reference>
<evidence type="ECO:0000313" key="2">
    <source>
        <dbReference type="Proteomes" id="UP000504615"/>
    </source>
</evidence>
<keyword evidence="1" id="KW-0175">Coiled coil</keyword>
<dbReference type="GeneID" id="105433374"/>
<accession>A0A6I9WWC1</accession>
<evidence type="ECO:0000313" key="3">
    <source>
        <dbReference type="RefSeq" id="XP_011646969.1"/>
    </source>
</evidence>
<dbReference type="OrthoDB" id="7691513at2759"/>
<proteinExistence type="predicted"/>
<dbReference type="AlphaFoldDB" id="A0A6I9WWC1"/>
<sequence>MAHEVPKLKCNLFDVFQNNDFSIVQKYISWCREFRQNVDIKIEQRLLCEKDFTEKKSINAERIKKLEQDINTVKSDINATVLQQNVINKMISNIMILKENLNCELTEAKVQRETLLLEMMNLESEIEERQKKKVLRWDAIKRACHCYKKNLDIHISLNEEKDCQYIKISFFIHNEAMKDKYFVQLTCNHNHWKVEQIEPKLRKEHLEKITVIDSECSRVSNITLFLCQVRSIFLKHYMKTEK</sequence>